<dbReference type="STRING" id="505317.OA57_01790"/>
<evidence type="ECO:0000313" key="2">
    <source>
        <dbReference type="EMBL" id="KGQ71002.1"/>
    </source>
</evidence>
<evidence type="ECO:0000256" key="1">
    <source>
        <dbReference type="SAM" id="MobiDB-lite"/>
    </source>
</evidence>
<sequence length="531" mass="58891">MKKSGLAVGIVGVLVVAWAGGTWYTGKALEEKYAAQIEALNNEIRLYLPPTSEITLEFANVGYQRGFFSTEIQDKVVLRDKNGEHDVRFDSTVQHGPLPLSNLVKLNLKPVMATGQSRLAKNALVEQWFAVSKGQNPFISDFSIGYNDTVVAKTRIAATEYSEDNREFKSSEVVIDSNTNLRGIGDLTLNLDHVLFQESANGENVPNTTKIQFDGISLHSAQQTSQWQDLSTGMQTWTVKNIDFDLQPGEPGEEKPLKVNINDFVIAGDVKLNGDLFDILSKIQWQKLNIGGSDFGKFQFNFNLNKLDGNALNELVTQFKAMPANGEFTPEQNDKAEEAVMALLKKQPELQVLPLSFTNSAGASRLNLDLGLNFADESSENLLDYLSKFELNGEINKKMLQQLIEQVNGVVEEPKDPQQVYQEIVQQLIESDSFVETPDAFTAKLILENGQLKHNGEVVPPEKVDEFIVTMMMAAAFYQLDDGDYDLDYADDDVDFDEANGEFSPNESFDLAIPDLSPSDLEGLPPAAPQQ</sequence>
<feature type="region of interest" description="Disordered" evidence="1">
    <location>
        <begin position="497"/>
        <end position="531"/>
    </location>
</feature>
<dbReference type="Proteomes" id="UP000030380">
    <property type="component" value="Unassembled WGS sequence"/>
</dbReference>
<dbReference type="EMBL" id="JSUM01000003">
    <property type="protein sequence ID" value="KGQ71002.1"/>
    <property type="molecule type" value="Genomic_DNA"/>
</dbReference>
<dbReference type="OrthoDB" id="5444681at2"/>
<name>A0A0A3AT98_9PAST</name>
<comment type="caution">
    <text evidence="2">The sequence shown here is derived from an EMBL/GenBank/DDBJ whole genome shotgun (WGS) entry which is preliminary data.</text>
</comment>
<evidence type="ECO:0000313" key="3">
    <source>
        <dbReference type="Proteomes" id="UP000030380"/>
    </source>
</evidence>
<accession>A0A0A3AT98</accession>
<dbReference type="InterPro" id="IPR010352">
    <property type="entry name" value="DUF945"/>
</dbReference>
<gene>
    <name evidence="2" type="ORF">OA57_01790</name>
</gene>
<proteinExistence type="predicted"/>
<protein>
    <recommendedName>
        <fullName evidence="4">GTP-binding protein</fullName>
    </recommendedName>
</protein>
<reference evidence="2 3" key="1">
    <citation type="submission" date="2014-11" db="EMBL/GenBank/DDBJ databases">
        <title>Draft genome sequence of Chelonobacter oris 1662T, associated with respiratory disease in Hermann's Tortoises.</title>
        <authorList>
            <person name="Kudirkiene E."/>
            <person name="Hansen M.J."/>
            <person name="Bojesen A.M."/>
        </authorList>
    </citation>
    <scope>NUCLEOTIDE SEQUENCE [LARGE SCALE GENOMIC DNA]</scope>
    <source>
        <strain evidence="2 3">1662</strain>
    </source>
</reference>
<evidence type="ECO:0008006" key="4">
    <source>
        <dbReference type="Google" id="ProtNLM"/>
    </source>
</evidence>
<keyword evidence="3" id="KW-1185">Reference proteome</keyword>
<dbReference type="Pfam" id="PF06097">
    <property type="entry name" value="DUF945"/>
    <property type="match status" value="1"/>
</dbReference>
<organism evidence="2 3">
    <name type="scientific">Chelonobacter oris</name>
    <dbReference type="NCBI Taxonomy" id="505317"/>
    <lineage>
        <taxon>Bacteria</taxon>
        <taxon>Pseudomonadati</taxon>
        <taxon>Pseudomonadota</taxon>
        <taxon>Gammaproteobacteria</taxon>
        <taxon>Pasteurellales</taxon>
        <taxon>Pasteurellaceae</taxon>
        <taxon>Chelonobacter</taxon>
    </lineage>
</organism>
<dbReference type="RefSeq" id="WP_034612695.1">
    <property type="nucleotide sequence ID" value="NZ_JSUM01000003.1"/>
</dbReference>
<dbReference type="AlphaFoldDB" id="A0A0A3AT98"/>